<dbReference type="GO" id="GO:0003951">
    <property type="term" value="F:NAD+ kinase activity"/>
    <property type="evidence" value="ECO:0007669"/>
    <property type="project" value="UniProtKB-UniRule"/>
</dbReference>
<dbReference type="PANTHER" id="PTHR20275">
    <property type="entry name" value="NAD KINASE"/>
    <property type="match status" value="1"/>
</dbReference>
<evidence type="ECO:0000313" key="7">
    <source>
        <dbReference type="EMBL" id="QNO16167.1"/>
    </source>
</evidence>
<dbReference type="SUPFAM" id="SSF111331">
    <property type="entry name" value="NAD kinase/diacylglycerol kinase-like"/>
    <property type="match status" value="1"/>
</dbReference>
<dbReference type="KEGG" id="acae:HYG86_16000"/>
<evidence type="ECO:0000256" key="3">
    <source>
        <dbReference type="ARBA" id="ARBA00022857"/>
    </source>
</evidence>
<dbReference type="GO" id="GO:0006741">
    <property type="term" value="P:NADP+ biosynthetic process"/>
    <property type="evidence" value="ECO:0007669"/>
    <property type="project" value="UniProtKB-UniRule"/>
</dbReference>
<dbReference type="Gene3D" id="2.60.200.30">
    <property type="entry name" value="Probable inorganic polyphosphate/atp-NAD kinase, domain 2"/>
    <property type="match status" value="1"/>
</dbReference>
<feature type="binding site" evidence="6">
    <location>
        <position position="170"/>
    </location>
    <ligand>
        <name>NAD(+)</name>
        <dbReference type="ChEBI" id="CHEBI:57540"/>
    </ligand>
</feature>
<dbReference type="Gene3D" id="3.40.50.10330">
    <property type="entry name" value="Probable inorganic polyphosphate/atp-NAD kinase, domain 1"/>
    <property type="match status" value="1"/>
</dbReference>
<evidence type="ECO:0000256" key="5">
    <source>
        <dbReference type="ARBA" id="ARBA00047925"/>
    </source>
</evidence>
<keyword evidence="6" id="KW-0067">ATP-binding</keyword>
<feature type="binding site" evidence="6">
    <location>
        <begin position="140"/>
        <end position="141"/>
    </location>
    <ligand>
        <name>NAD(+)</name>
        <dbReference type="ChEBI" id="CHEBI:57540"/>
    </ligand>
</feature>
<name>A0A7G9WBV5_ALKCA</name>
<accession>A0A7G9WBV5</accession>
<dbReference type="InterPro" id="IPR017437">
    <property type="entry name" value="ATP-NAD_kinase_PpnK-typ_C"/>
</dbReference>
<dbReference type="Pfam" id="PF20143">
    <property type="entry name" value="NAD_kinase_C"/>
    <property type="match status" value="1"/>
</dbReference>
<comment type="function">
    <text evidence="6">Involved in the regulation of the intracellular balance of NAD and NADP, and is a key enzyme in the biosynthesis of NADP. Catalyzes specifically the phosphorylation on 2'-hydroxyl of the adenosine moiety of NAD to yield NADP.</text>
</comment>
<dbReference type="GO" id="GO:0019674">
    <property type="term" value="P:NAD+ metabolic process"/>
    <property type="evidence" value="ECO:0007669"/>
    <property type="project" value="InterPro"/>
</dbReference>
<evidence type="ECO:0000256" key="6">
    <source>
        <dbReference type="HAMAP-Rule" id="MF_00361"/>
    </source>
</evidence>
<feature type="active site" description="Proton acceptor" evidence="6">
    <location>
        <position position="66"/>
    </location>
</feature>
<comment type="caution">
    <text evidence="6">Lacks conserved residue(s) required for the propagation of feature annotation.</text>
</comment>
<feature type="binding site" evidence="6">
    <location>
        <position position="71"/>
    </location>
    <ligand>
        <name>NAD(+)</name>
        <dbReference type="ChEBI" id="CHEBI:57540"/>
    </ligand>
</feature>
<proteinExistence type="inferred from homology"/>
<feature type="binding site" evidence="6">
    <location>
        <begin position="181"/>
        <end position="186"/>
    </location>
    <ligand>
        <name>NAD(+)</name>
        <dbReference type="ChEBI" id="CHEBI:57540"/>
    </ligand>
</feature>
<evidence type="ECO:0000313" key="8">
    <source>
        <dbReference type="Proteomes" id="UP000516160"/>
    </source>
</evidence>
<dbReference type="GO" id="GO:0046872">
    <property type="term" value="F:metal ion binding"/>
    <property type="evidence" value="ECO:0007669"/>
    <property type="project" value="UniProtKB-UniRule"/>
</dbReference>
<dbReference type="EC" id="2.7.1.23" evidence="6"/>
<dbReference type="EMBL" id="CP058559">
    <property type="protein sequence ID" value="QNO16167.1"/>
    <property type="molecule type" value="Genomic_DNA"/>
</dbReference>
<dbReference type="RefSeq" id="WP_213166561.1">
    <property type="nucleotide sequence ID" value="NZ_CP058559.1"/>
</dbReference>
<reference evidence="7 8" key="1">
    <citation type="submission" date="2020-07" db="EMBL/GenBank/DDBJ databases">
        <title>Alkalicella. sp. LB2 genome.</title>
        <authorList>
            <person name="Postec A."/>
            <person name="Quemeneur M."/>
        </authorList>
    </citation>
    <scope>NUCLEOTIDE SEQUENCE [LARGE SCALE GENOMIC DNA]</scope>
    <source>
        <strain evidence="7 8">LB2</strain>
    </source>
</reference>
<evidence type="ECO:0000256" key="1">
    <source>
        <dbReference type="ARBA" id="ARBA00022679"/>
    </source>
</evidence>
<keyword evidence="8" id="KW-1185">Reference proteome</keyword>
<gene>
    <name evidence="6" type="primary">nadK</name>
    <name evidence="7" type="ORF">HYG86_16000</name>
</gene>
<feature type="binding site" evidence="6">
    <location>
        <begin position="66"/>
        <end position="67"/>
    </location>
    <ligand>
        <name>NAD(+)</name>
        <dbReference type="ChEBI" id="CHEBI:57540"/>
    </ligand>
</feature>
<protein>
    <recommendedName>
        <fullName evidence="6">NAD kinase</fullName>
        <ecNumber evidence="6">2.7.1.23</ecNumber>
    </recommendedName>
    <alternativeName>
        <fullName evidence="6">ATP-dependent NAD kinase</fullName>
    </alternativeName>
</protein>
<dbReference type="GO" id="GO:0051287">
    <property type="term" value="F:NAD binding"/>
    <property type="evidence" value="ECO:0007669"/>
    <property type="project" value="UniProtKB-ARBA"/>
</dbReference>
<keyword evidence="6" id="KW-0547">Nucleotide-binding</keyword>
<dbReference type="GO" id="GO:0005524">
    <property type="term" value="F:ATP binding"/>
    <property type="evidence" value="ECO:0007669"/>
    <property type="project" value="UniProtKB-KW"/>
</dbReference>
<dbReference type="InterPro" id="IPR017438">
    <property type="entry name" value="ATP-NAD_kinase_N"/>
</dbReference>
<dbReference type="AlphaFoldDB" id="A0A7G9WBV5"/>
<evidence type="ECO:0000256" key="4">
    <source>
        <dbReference type="ARBA" id="ARBA00023027"/>
    </source>
</evidence>
<dbReference type="PANTHER" id="PTHR20275:SF0">
    <property type="entry name" value="NAD KINASE"/>
    <property type="match status" value="1"/>
</dbReference>
<dbReference type="Pfam" id="PF01513">
    <property type="entry name" value="NAD_kinase"/>
    <property type="match status" value="1"/>
</dbReference>
<evidence type="ECO:0000256" key="2">
    <source>
        <dbReference type="ARBA" id="ARBA00022777"/>
    </source>
</evidence>
<keyword evidence="6" id="KW-0963">Cytoplasm</keyword>
<keyword evidence="2 6" id="KW-0418">Kinase</keyword>
<dbReference type="GO" id="GO:0005737">
    <property type="term" value="C:cytoplasm"/>
    <property type="evidence" value="ECO:0007669"/>
    <property type="project" value="UniProtKB-SubCell"/>
</dbReference>
<dbReference type="InterPro" id="IPR002504">
    <property type="entry name" value="NADK"/>
</dbReference>
<comment type="cofactor">
    <cofactor evidence="6">
        <name>a divalent metal cation</name>
        <dbReference type="ChEBI" id="CHEBI:60240"/>
    </cofactor>
</comment>
<keyword evidence="1 6" id="KW-0808">Transferase</keyword>
<organism evidence="7 8">
    <name type="scientific">Alkalicella caledoniensis</name>
    <dbReference type="NCBI Taxonomy" id="2731377"/>
    <lineage>
        <taxon>Bacteria</taxon>
        <taxon>Bacillati</taxon>
        <taxon>Bacillota</taxon>
        <taxon>Clostridia</taxon>
        <taxon>Eubacteriales</taxon>
        <taxon>Proteinivoracaceae</taxon>
        <taxon>Alkalicella</taxon>
    </lineage>
</organism>
<comment type="similarity">
    <text evidence="6">Belongs to the NAD kinase family.</text>
</comment>
<comment type="subcellular location">
    <subcellularLocation>
        <location evidence="6">Cytoplasm</location>
    </subcellularLocation>
</comment>
<keyword evidence="3 6" id="KW-0521">NADP</keyword>
<dbReference type="HAMAP" id="MF_00361">
    <property type="entry name" value="NAD_kinase"/>
    <property type="match status" value="1"/>
</dbReference>
<comment type="catalytic activity">
    <reaction evidence="5 6">
        <text>NAD(+) + ATP = ADP + NADP(+) + H(+)</text>
        <dbReference type="Rhea" id="RHEA:18629"/>
        <dbReference type="ChEBI" id="CHEBI:15378"/>
        <dbReference type="ChEBI" id="CHEBI:30616"/>
        <dbReference type="ChEBI" id="CHEBI:57540"/>
        <dbReference type="ChEBI" id="CHEBI:58349"/>
        <dbReference type="ChEBI" id="CHEBI:456216"/>
        <dbReference type="EC" id="2.7.1.23"/>
    </reaction>
</comment>
<dbReference type="InterPro" id="IPR016064">
    <property type="entry name" value="NAD/diacylglycerol_kinase_sf"/>
</dbReference>
<sequence length="287" mass="31161">MIKNIAIFLNFSKEQGVDIATKIIQTLEGKGFNLYSSADCYLEGTISFKHKELPPGIDLLLVLGGDGTFLKIAREHAINQVPILGVNLGTLGFLTEVEIKDIEDAIDKIHKGLYTIEERQLISGELLREGKVIEKVVALNEITISKGPLARIINLTAYVDGVYLETYPGDGILVSTPTGSTGYSLSAGGPIVTPALPVSVITPICPHTLHSRSVVVSNRSTIDVTLCSTNQDVILTVDGQHGINLLSGDVVSIKGSKYHVAVVRLKGKNFFDILRYKMNNDSRRSNF</sequence>
<feature type="binding site" evidence="6">
    <location>
        <position position="240"/>
    </location>
    <ligand>
        <name>NAD(+)</name>
        <dbReference type="ChEBI" id="CHEBI:57540"/>
    </ligand>
</feature>
<keyword evidence="4 6" id="KW-0520">NAD</keyword>
<feature type="binding site" evidence="6">
    <location>
        <position position="151"/>
    </location>
    <ligand>
        <name>NAD(+)</name>
        <dbReference type="ChEBI" id="CHEBI:57540"/>
    </ligand>
</feature>
<dbReference type="Proteomes" id="UP000516160">
    <property type="component" value="Chromosome"/>
</dbReference>